<feature type="transmembrane region" description="Helical" evidence="1">
    <location>
        <begin position="94"/>
        <end position="113"/>
    </location>
</feature>
<protein>
    <submittedName>
        <fullName evidence="2">MFS transporter</fullName>
    </submittedName>
</protein>
<feature type="transmembrane region" description="Helical" evidence="1">
    <location>
        <begin position="192"/>
        <end position="216"/>
    </location>
</feature>
<gene>
    <name evidence="2" type="ORF">JD292_11285</name>
</gene>
<dbReference type="InterPro" id="IPR036259">
    <property type="entry name" value="MFS_trans_sf"/>
</dbReference>
<keyword evidence="3" id="KW-1185">Reference proteome</keyword>
<feature type="transmembrane region" description="Helical" evidence="1">
    <location>
        <begin position="422"/>
        <end position="441"/>
    </location>
</feature>
<feature type="transmembrane region" description="Helical" evidence="1">
    <location>
        <begin position="352"/>
        <end position="373"/>
    </location>
</feature>
<comment type="caution">
    <text evidence="2">The sequence shown here is derived from an EMBL/GenBank/DDBJ whole genome shotgun (WGS) entry which is preliminary data.</text>
</comment>
<feature type="transmembrane region" description="Helical" evidence="1">
    <location>
        <begin position="23"/>
        <end position="48"/>
    </location>
</feature>
<feature type="transmembrane region" description="Helical" evidence="1">
    <location>
        <begin position="119"/>
        <end position="139"/>
    </location>
</feature>
<dbReference type="EMBL" id="JAEHOI010000011">
    <property type="protein sequence ID" value="MBK0422654.1"/>
    <property type="molecule type" value="Genomic_DNA"/>
</dbReference>
<organism evidence="2 3">
    <name type="scientific">Leucobacter edaphi</name>
    <dbReference type="NCBI Taxonomy" id="2796472"/>
    <lineage>
        <taxon>Bacteria</taxon>
        <taxon>Bacillati</taxon>
        <taxon>Actinomycetota</taxon>
        <taxon>Actinomycetes</taxon>
        <taxon>Micrococcales</taxon>
        <taxon>Microbacteriaceae</taxon>
        <taxon>Leucobacter</taxon>
    </lineage>
</organism>
<dbReference type="PANTHER" id="PTHR11328">
    <property type="entry name" value="MAJOR FACILITATOR SUPERFAMILY DOMAIN-CONTAINING PROTEIN"/>
    <property type="match status" value="1"/>
</dbReference>
<evidence type="ECO:0000256" key="1">
    <source>
        <dbReference type="SAM" id="Phobius"/>
    </source>
</evidence>
<dbReference type="GO" id="GO:0015293">
    <property type="term" value="F:symporter activity"/>
    <property type="evidence" value="ECO:0007669"/>
    <property type="project" value="InterPro"/>
</dbReference>
<reference evidence="2" key="1">
    <citation type="submission" date="2020-12" db="EMBL/GenBank/DDBJ databases">
        <title>Leucobacter sp. CAS2, isolated from Chromium sludge.</title>
        <authorList>
            <person name="Xu Z."/>
        </authorList>
    </citation>
    <scope>NUCLEOTIDE SEQUENCE</scope>
    <source>
        <strain evidence="2">CSA2</strain>
    </source>
</reference>
<feature type="transmembrane region" description="Helical" evidence="1">
    <location>
        <begin position="323"/>
        <end position="346"/>
    </location>
</feature>
<accession>A0A934QDK7</accession>
<dbReference type="SUPFAM" id="SSF103473">
    <property type="entry name" value="MFS general substrate transporter"/>
    <property type="match status" value="1"/>
</dbReference>
<keyword evidence="1" id="KW-0812">Transmembrane</keyword>
<evidence type="ECO:0000313" key="2">
    <source>
        <dbReference type="EMBL" id="MBK0422654.1"/>
    </source>
</evidence>
<proteinExistence type="predicted"/>
<dbReference type="Pfam" id="PF13347">
    <property type="entry name" value="MFS_2"/>
    <property type="match status" value="2"/>
</dbReference>
<dbReference type="Gene3D" id="1.20.1250.20">
    <property type="entry name" value="MFS general substrate transporter like domains"/>
    <property type="match status" value="1"/>
</dbReference>
<dbReference type="Proteomes" id="UP000618733">
    <property type="component" value="Unassembled WGS sequence"/>
</dbReference>
<dbReference type="RefSeq" id="WP_200132852.1">
    <property type="nucleotide sequence ID" value="NZ_JAEHOI010000011.1"/>
</dbReference>
<evidence type="ECO:0000313" key="3">
    <source>
        <dbReference type="Proteomes" id="UP000618733"/>
    </source>
</evidence>
<feature type="transmembrane region" description="Helical" evidence="1">
    <location>
        <begin position="453"/>
        <end position="478"/>
    </location>
</feature>
<dbReference type="InterPro" id="IPR039672">
    <property type="entry name" value="MFS_2"/>
</dbReference>
<feature type="transmembrane region" description="Helical" evidence="1">
    <location>
        <begin position="262"/>
        <end position="284"/>
    </location>
</feature>
<dbReference type="PANTHER" id="PTHR11328:SF24">
    <property type="entry name" value="MAJOR FACILITATOR SUPERFAMILY (MFS) PROFILE DOMAIN-CONTAINING PROTEIN"/>
    <property type="match status" value="1"/>
</dbReference>
<dbReference type="AlphaFoldDB" id="A0A934QDK7"/>
<name>A0A934QDK7_9MICO</name>
<feature type="transmembrane region" description="Helical" evidence="1">
    <location>
        <begin position="160"/>
        <end position="180"/>
    </location>
</feature>
<feature type="transmembrane region" description="Helical" evidence="1">
    <location>
        <begin position="54"/>
        <end position="73"/>
    </location>
</feature>
<dbReference type="GO" id="GO:0005886">
    <property type="term" value="C:plasma membrane"/>
    <property type="evidence" value="ECO:0007669"/>
    <property type="project" value="TreeGrafter"/>
</dbReference>
<keyword evidence="1" id="KW-1133">Transmembrane helix</keyword>
<feature type="transmembrane region" description="Helical" evidence="1">
    <location>
        <begin position="290"/>
        <end position="311"/>
    </location>
</feature>
<dbReference type="GO" id="GO:0008643">
    <property type="term" value="P:carbohydrate transport"/>
    <property type="evidence" value="ECO:0007669"/>
    <property type="project" value="InterPro"/>
</dbReference>
<keyword evidence="1" id="KW-0472">Membrane</keyword>
<sequence length="497" mass="51266">MNSASNQATGGLAPRTELPRSTVARFATGSLVTGGFSTLPGLVLIYYLTDSLGVTALVAGGIVTLAKIWTVLIDPLIGGLSDRALARTGSRRGLMLLGSLGLPIAFVLTFSVPAGTPPALAAVWVLLAFVVAATSFSLFQVPYISLPAELSNQAQERTRLLTWSVVVMAAAILCFGAGGPEIRSLFPQNPPLGYFAMAVGAALILTVGLAVASTVAPRKPVPRGVADSSTAGTPAAATLAHYRDGFAVLRTKGPFQALMTTYLLQCIATGLMLAGAQFVATWVLHDEDAVTILFVSLIAPAFLVAPVWRVISNRVGKDRALRAASVCFLAATILLIGMVWFPGWWIVVPVGLAGAAYAGMQSLPMAMLSDVIVHDARGLRRAAAAEGWSPDGVAAGAALIAGETPDSRAGIFGGVWTAGETAGLALGSTLLAVALAATGYVESVAGHSAQQPSAALTAISLSFSLVPAVLMAVSLVTLRSYRLRERDLDAENHPALV</sequence>